<dbReference type="PANTHER" id="PTHR43861:SF3">
    <property type="entry name" value="PUTATIVE (AFU_ORTHOLOGUE AFUA_2G14390)-RELATED"/>
    <property type="match status" value="1"/>
</dbReference>
<sequence length="196" mass="21188">MDQEFWDAMYTNVDFSWSGNPNGALVDEVTGLPAGRALDVGCGDGSDARWLAAQGWRVTAVDISQVALDRAAAVQTPHEITWRLLDLAKEAPAETYDLVSAHYLPILKTAPDTAKHLIGAVAPGGRLLLVAHDTPAEGAFHGHDGTEFPYADFASPADVRALLGDGWTIETDVKRDRALKANNHHVDIILRARRDA</sequence>
<dbReference type="KEGG" id="apre:CNX65_24505"/>
<proteinExistence type="predicted"/>
<dbReference type="EMBL" id="CP023445">
    <property type="protein sequence ID" value="ATE56042.1"/>
    <property type="molecule type" value="Genomic_DNA"/>
</dbReference>
<keyword evidence="1" id="KW-0808">Transferase</keyword>
<dbReference type="RefSeq" id="WP_096495869.1">
    <property type="nucleotide sequence ID" value="NZ_CP023445.1"/>
</dbReference>
<dbReference type="Gene3D" id="3.40.50.150">
    <property type="entry name" value="Vaccinia Virus protein VP39"/>
    <property type="match status" value="1"/>
</dbReference>
<evidence type="ECO:0000256" key="1">
    <source>
        <dbReference type="ARBA" id="ARBA00022679"/>
    </source>
</evidence>
<dbReference type="PANTHER" id="PTHR43861">
    <property type="entry name" value="TRANS-ACONITATE 2-METHYLTRANSFERASE-RELATED"/>
    <property type="match status" value="1"/>
</dbReference>
<reference evidence="2" key="1">
    <citation type="submission" date="2017-09" db="EMBL/GenBank/DDBJ databases">
        <title>Complete Genome Sequence of ansamitocin-producing Bacterium Actinosynnema pretiosum X47.</title>
        <authorList>
            <person name="Cao G."/>
            <person name="Zong G."/>
            <person name="Zhong C."/>
            <person name="Fu J."/>
        </authorList>
    </citation>
    <scope>NUCLEOTIDE SEQUENCE [LARGE SCALE GENOMIC DNA]</scope>
    <source>
        <strain evidence="2">X47</strain>
    </source>
</reference>
<evidence type="ECO:0000313" key="2">
    <source>
        <dbReference type="EMBL" id="ATE56042.1"/>
    </source>
</evidence>
<keyword evidence="3" id="KW-1185">Reference proteome</keyword>
<keyword evidence="2" id="KW-0489">Methyltransferase</keyword>
<dbReference type="InterPro" id="IPR029063">
    <property type="entry name" value="SAM-dependent_MTases_sf"/>
</dbReference>
<dbReference type="GO" id="GO:0032259">
    <property type="term" value="P:methylation"/>
    <property type="evidence" value="ECO:0007669"/>
    <property type="project" value="UniProtKB-KW"/>
</dbReference>
<dbReference type="AlphaFoldDB" id="A0A290ZAN1"/>
<dbReference type="Proteomes" id="UP000218505">
    <property type="component" value="Chromosome"/>
</dbReference>
<protein>
    <submittedName>
        <fullName evidence="2">SAM-dependent methyltransferase</fullName>
    </submittedName>
</protein>
<evidence type="ECO:0000313" key="3">
    <source>
        <dbReference type="Proteomes" id="UP000218505"/>
    </source>
</evidence>
<organism evidence="2 3">
    <name type="scientific">Actinosynnema pretiosum</name>
    <dbReference type="NCBI Taxonomy" id="42197"/>
    <lineage>
        <taxon>Bacteria</taxon>
        <taxon>Bacillati</taxon>
        <taxon>Actinomycetota</taxon>
        <taxon>Actinomycetes</taxon>
        <taxon>Pseudonocardiales</taxon>
        <taxon>Pseudonocardiaceae</taxon>
        <taxon>Actinosynnema</taxon>
    </lineage>
</organism>
<name>A0A290ZAN1_9PSEU</name>
<dbReference type="GO" id="GO:0008168">
    <property type="term" value="F:methyltransferase activity"/>
    <property type="evidence" value="ECO:0007669"/>
    <property type="project" value="UniProtKB-KW"/>
</dbReference>
<accession>A0A290ZAN1</accession>
<gene>
    <name evidence="2" type="ORF">CNX65_24505</name>
</gene>
<dbReference type="SUPFAM" id="SSF53335">
    <property type="entry name" value="S-adenosyl-L-methionine-dependent methyltransferases"/>
    <property type="match status" value="1"/>
</dbReference>
<dbReference type="CDD" id="cd02440">
    <property type="entry name" value="AdoMet_MTases"/>
    <property type="match status" value="1"/>
</dbReference>
<dbReference type="Pfam" id="PF13489">
    <property type="entry name" value="Methyltransf_23"/>
    <property type="match status" value="1"/>
</dbReference>